<dbReference type="PANTHER" id="PTHR45816">
    <property type="entry name" value="MIR DOMAIN-CONTAINING PROTEIN"/>
    <property type="match status" value="1"/>
</dbReference>
<evidence type="ECO:0000256" key="1">
    <source>
        <dbReference type="SAM" id="SignalP"/>
    </source>
</evidence>
<dbReference type="GO" id="GO:0006816">
    <property type="term" value="P:calcium ion transport"/>
    <property type="evidence" value="ECO:0007669"/>
    <property type="project" value="InterPro"/>
</dbReference>
<evidence type="ECO:0000313" key="3">
    <source>
        <dbReference type="Proteomes" id="UP000595437"/>
    </source>
</evidence>
<feature type="non-terminal residue" evidence="2">
    <location>
        <position position="1"/>
    </location>
</feature>
<proteinExistence type="predicted"/>
<sequence>TRQPIFVQLLGAAFRVSQCSWLTVDQKVNVENCIRTLSEVAKSRGIAIPSDLDIQVTAMFNKAALISRQTTSKWMQVARGPKREISSATLHMRMDRTIIEGLQDIVSVLEDHLKPLVQAELSVLVDILYRPELLFPVGTEARRKCESGGFIS</sequence>
<evidence type="ECO:0000313" key="2">
    <source>
        <dbReference type="EMBL" id="QQP42534.1"/>
    </source>
</evidence>
<keyword evidence="3" id="KW-1185">Reference proteome</keyword>
<keyword evidence="1" id="KW-0732">Signal</keyword>
<organism evidence="2 3">
    <name type="scientific">Caligus rogercresseyi</name>
    <name type="common">Sea louse</name>
    <dbReference type="NCBI Taxonomy" id="217165"/>
    <lineage>
        <taxon>Eukaryota</taxon>
        <taxon>Metazoa</taxon>
        <taxon>Ecdysozoa</taxon>
        <taxon>Arthropoda</taxon>
        <taxon>Crustacea</taxon>
        <taxon>Multicrustacea</taxon>
        <taxon>Hexanauplia</taxon>
        <taxon>Copepoda</taxon>
        <taxon>Siphonostomatoida</taxon>
        <taxon>Caligidae</taxon>
        <taxon>Caligus</taxon>
    </lineage>
</organism>
<gene>
    <name evidence="2" type="ORF">FKW44_017232</name>
</gene>
<dbReference type="PANTHER" id="PTHR45816:SF4">
    <property type="entry name" value="RYR_IP3R HOMOLOGY ASSOCIATED DOMAIN-CONTAINING PROTEIN"/>
    <property type="match status" value="1"/>
</dbReference>
<dbReference type="AlphaFoldDB" id="A0A7T8K1S8"/>
<dbReference type="InterPro" id="IPR015925">
    <property type="entry name" value="Ryanodine_IP3_receptor"/>
</dbReference>
<name>A0A7T8K1S8_CALRO</name>
<feature type="chain" id="PRO_5030925066" evidence="1">
    <location>
        <begin position="20"/>
        <end position="152"/>
    </location>
</feature>
<reference evidence="3" key="1">
    <citation type="submission" date="2021-01" db="EMBL/GenBank/DDBJ databases">
        <title>Caligus Genome Assembly.</title>
        <authorList>
            <person name="Gallardo-Escarate C."/>
        </authorList>
    </citation>
    <scope>NUCLEOTIDE SEQUENCE [LARGE SCALE GENOMIC DNA]</scope>
</reference>
<dbReference type="EMBL" id="CP045900">
    <property type="protein sequence ID" value="QQP42534.1"/>
    <property type="molecule type" value="Genomic_DNA"/>
</dbReference>
<dbReference type="Proteomes" id="UP000595437">
    <property type="component" value="Chromosome 11"/>
</dbReference>
<accession>A0A7T8K1S8</accession>
<protein>
    <submittedName>
        <fullName evidence="2">Uncharacterized protein</fullName>
    </submittedName>
</protein>
<feature type="signal peptide" evidence="1">
    <location>
        <begin position="1"/>
        <end position="19"/>
    </location>
</feature>
<dbReference type="OrthoDB" id="76898at2759"/>